<dbReference type="InterPro" id="IPR039399">
    <property type="entry name" value="Deltex_C_sf"/>
</dbReference>
<evidence type="ECO:0000256" key="10">
    <source>
        <dbReference type="SAM" id="MobiDB-lite"/>
    </source>
</evidence>
<dbReference type="InterPro" id="IPR013083">
    <property type="entry name" value="Znf_RING/FYVE/PHD"/>
</dbReference>
<dbReference type="Pfam" id="PF18102">
    <property type="entry name" value="DTC"/>
    <property type="match status" value="1"/>
</dbReference>
<dbReference type="InterPro" id="IPR001841">
    <property type="entry name" value="Znf_RING"/>
</dbReference>
<feature type="domain" description="RING-type" evidence="11">
    <location>
        <begin position="252"/>
        <end position="291"/>
    </location>
</feature>
<keyword evidence="4 9" id="KW-0808">Transferase</keyword>
<dbReference type="PROSITE" id="PS00518">
    <property type="entry name" value="ZF_RING_1"/>
    <property type="match status" value="1"/>
</dbReference>
<evidence type="ECO:0000313" key="13">
    <source>
        <dbReference type="Proteomes" id="UP001174136"/>
    </source>
</evidence>
<comment type="subcellular location">
    <subcellularLocation>
        <location evidence="9">Cytoplasm</location>
    </subcellularLocation>
</comment>
<keyword evidence="6 8" id="KW-0863">Zinc-finger</keyword>
<dbReference type="PROSITE" id="PS50089">
    <property type="entry name" value="ZF_RING_2"/>
    <property type="match status" value="1"/>
</dbReference>
<dbReference type="InterPro" id="IPR017907">
    <property type="entry name" value="Znf_RING_CS"/>
</dbReference>
<name>A0AA47ML61_MERPO</name>
<dbReference type="Proteomes" id="UP001174136">
    <property type="component" value="Unassembled WGS sequence"/>
</dbReference>
<dbReference type="GO" id="GO:0016567">
    <property type="term" value="P:protein ubiquitination"/>
    <property type="evidence" value="ECO:0007669"/>
    <property type="project" value="UniProtKB-UniRule"/>
</dbReference>
<dbReference type="EC" id="2.3.2.27" evidence="9"/>
<dbReference type="GO" id="GO:0061630">
    <property type="term" value="F:ubiquitin protein ligase activity"/>
    <property type="evidence" value="ECO:0007669"/>
    <property type="project" value="UniProtKB-UniRule"/>
</dbReference>
<feature type="region of interest" description="Disordered" evidence="10">
    <location>
        <begin position="210"/>
        <end position="241"/>
    </location>
</feature>
<dbReference type="SUPFAM" id="SSF57850">
    <property type="entry name" value="RING/U-box"/>
    <property type="match status" value="1"/>
</dbReference>
<dbReference type="GO" id="GO:0008270">
    <property type="term" value="F:zinc ion binding"/>
    <property type="evidence" value="ECO:0007669"/>
    <property type="project" value="UniProtKB-KW"/>
</dbReference>
<evidence type="ECO:0000313" key="12">
    <source>
        <dbReference type="EMBL" id="KAK0142319.1"/>
    </source>
</evidence>
<evidence type="ECO:0000256" key="6">
    <source>
        <dbReference type="ARBA" id="ARBA00022771"/>
    </source>
</evidence>
<comment type="caution">
    <text evidence="12">The sequence shown here is derived from an EMBL/GenBank/DDBJ whole genome shotgun (WGS) entry which is preliminary data.</text>
</comment>
<keyword evidence="13" id="KW-1185">Reference proteome</keyword>
<dbReference type="GO" id="GO:0007219">
    <property type="term" value="P:Notch signaling pathway"/>
    <property type="evidence" value="ECO:0007669"/>
    <property type="project" value="InterPro"/>
</dbReference>
<protein>
    <recommendedName>
        <fullName evidence="9">E3 ubiquitin-protein ligase</fullName>
        <ecNumber evidence="9">2.3.2.27</ecNumber>
    </recommendedName>
</protein>
<dbReference type="AlphaFoldDB" id="A0AA47ML61"/>
<comment type="similarity">
    <text evidence="3 9">Belongs to the Deltex family.</text>
</comment>
<dbReference type="InterPro" id="IPR039396">
    <property type="entry name" value="Deltex_C"/>
</dbReference>
<gene>
    <name evidence="12" type="primary">DTX3L_2</name>
    <name evidence="12" type="ORF">N1851_019970</name>
</gene>
<keyword evidence="5 9" id="KW-0479">Metal-binding</keyword>
<dbReference type="Gene3D" id="3.30.40.10">
    <property type="entry name" value="Zinc/RING finger domain, C3HC4 (zinc finger)"/>
    <property type="match status" value="1"/>
</dbReference>
<dbReference type="SMART" id="SM00184">
    <property type="entry name" value="RING"/>
    <property type="match status" value="1"/>
</dbReference>
<organism evidence="12 13">
    <name type="scientific">Merluccius polli</name>
    <name type="common">Benguela hake</name>
    <name type="synonym">Merluccius cadenati</name>
    <dbReference type="NCBI Taxonomy" id="89951"/>
    <lineage>
        <taxon>Eukaryota</taxon>
        <taxon>Metazoa</taxon>
        <taxon>Chordata</taxon>
        <taxon>Craniata</taxon>
        <taxon>Vertebrata</taxon>
        <taxon>Euteleostomi</taxon>
        <taxon>Actinopterygii</taxon>
        <taxon>Neopterygii</taxon>
        <taxon>Teleostei</taxon>
        <taxon>Neoteleostei</taxon>
        <taxon>Acanthomorphata</taxon>
        <taxon>Zeiogadaria</taxon>
        <taxon>Gadariae</taxon>
        <taxon>Gadiformes</taxon>
        <taxon>Gadoidei</taxon>
        <taxon>Merlucciidae</taxon>
        <taxon>Merluccius</taxon>
    </lineage>
</organism>
<evidence type="ECO:0000256" key="2">
    <source>
        <dbReference type="ARBA" id="ARBA00004906"/>
    </source>
</evidence>
<feature type="compositionally biased region" description="Polar residues" evidence="10">
    <location>
        <begin position="231"/>
        <end position="241"/>
    </location>
</feature>
<dbReference type="CDD" id="cd09633">
    <property type="entry name" value="Deltex_C"/>
    <property type="match status" value="1"/>
</dbReference>
<dbReference type="InterPro" id="IPR039398">
    <property type="entry name" value="Deltex_fam"/>
</dbReference>
<comment type="pathway">
    <text evidence="2 9">Protein modification; protein ubiquitination.</text>
</comment>
<keyword evidence="9" id="KW-0963">Cytoplasm</keyword>
<evidence type="ECO:0000256" key="4">
    <source>
        <dbReference type="ARBA" id="ARBA00022679"/>
    </source>
</evidence>
<evidence type="ECO:0000256" key="3">
    <source>
        <dbReference type="ARBA" id="ARBA00009413"/>
    </source>
</evidence>
<evidence type="ECO:0000259" key="11">
    <source>
        <dbReference type="PROSITE" id="PS50089"/>
    </source>
</evidence>
<dbReference type="Gene3D" id="3.30.390.130">
    <property type="match status" value="1"/>
</dbReference>
<reference evidence="12" key="1">
    <citation type="journal article" date="2023" name="Front. Mar. Sci.">
        <title>A new Merluccius polli reference genome to investigate the effects of global change in West African waters.</title>
        <authorList>
            <person name="Mateo J.L."/>
            <person name="Blanco-Fernandez C."/>
            <person name="Garcia-Vazquez E."/>
            <person name="Machado-Schiaffino G."/>
        </authorList>
    </citation>
    <scope>NUCLEOTIDE SEQUENCE</scope>
    <source>
        <strain evidence="12">C29</strain>
        <tissue evidence="12">Fin</tissue>
    </source>
</reference>
<evidence type="ECO:0000256" key="1">
    <source>
        <dbReference type="ARBA" id="ARBA00000900"/>
    </source>
</evidence>
<proteinExistence type="inferred from homology"/>
<evidence type="ECO:0000256" key="8">
    <source>
        <dbReference type="PROSITE-ProRule" id="PRU00175"/>
    </source>
</evidence>
<dbReference type="PANTHER" id="PTHR12622">
    <property type="entry name" value="DELTEX-RELATED"/>
    <property type="match status" value="1"/>
</dbReference>
<comment type="catalytic activity">
    <reaction evidence="1 9">
        <text>S-ubiquitinyl-[E2 ubiquitin-conjugating enzyme]-L-cysteine + [acceptor protein]-L-lysine = [E2 ubiquitin-conjugating enzyme]-L-cysteine + N(6)-ubiquitinyl-[acceptor protein]-L-lysine.</text>
        <dbReference type="EC" id="2.3.2.27"/>
    </reaction>
</comment>
<sequence length="411" mass="46653">MDQAVLDQLITGVTIKIDEAVYTDRSQLVDILKDYQSTKTGSSYKVTGSYQVIEDLFMKLCTMRHRDSRNNRATMHECLSNLPKATHVVAPVMEYIKKRHSEELNRIKGDHVHTEEQPSAKTENITLIFKPRNSHVEVAHVHLVRERFVTFYQKIASNLHVKNVSYINPHHCKDLQKTFLELLIEPQQFGARVSGPYEHIVSLEDFLRQNSSSSRHGQTRSRMHEAPMDGVNNQSHSSSTANCERSDEEELCAICMEGISKAVKQTLGCTHSFCRDCLKRAFDYKPVCPICGVLYGTLKGTQPEEGTMSWTNQPSSLPGYESYGTITVHYFIPSGIQKEEHPNPGQRYDGTSRIAYLPDSPEGRRVRELLRQAFARRLIFTVGQSSTSGRNNVVTWNDIHHKTSTNGGPTW</sequence>
<evidence type="ECO:0000256" key="5">
    <source>
        <dbReference type="ARBA" id="ARBA00022723"/>
    </source>
</evidence>
<evidence type="ECO:0000256" key="7">
    <source>
        <dbReference type="ARBA" id="ARBA00022833"/>
    </source>
</evidence>
<accession>A0AA47ML61</accession>
<dbReference type="EMBL" id="JAOPHQ010003698">
    <property type="protein sequence ID" value="KAK0142319.1"/>
    <property type="molecule type" value="Genomic_DNA"/>
</dbReference>
<evidence type="ECO:0000256" key="9">
    <source>
        <dbReference type="RuleBase" id="RU367105"/>
    </source>
</evidence>
<keyword evidence="7 9" id="KW-0862">Zinc</keyword>
<dbReference type="GO" id="GO:0005737">
    <property type="term" value="C:cytoplasm"/>
    <property type="evidence" value="ECO:0007669"/>
    <property type="project" value="UniProtKB-SubCell"/>
</dbReference>
<dbReference type="Pfam" id="PF13923">
    <property type="entry name" value="zf-C3HC4_2"/>
    <property type="match status" value="1"/>
</dbReference>